<gene>
    <name evidence="3" type="ORF">ON006_18680</name>
</gene>
<sequence length="228" mass="26074">MNKYFPFLLLIFCLSWLPLSAQVEWRKEPEEAHQEEVFPKWSFGLNGGYGYRLFRSGRRLNASNKNYIKNLKSGIAFGGEVSYFKWKRVGFGLKYERYQSKAGDDKDLSEDVTVQHFSGSLIHRTFLENNKSTVLASFLLGYQPYQNKTVAGAEQFTFTGKTMGWGFSVGIEHRLTNKFALNLTGSAMMGAVYRLKRETEINTEVLRLSKDNSVDLSRVSLTVGVRFL</sequence>
<dbReference type="InterPro" id="IPR011250">
    <property type="entry name" value="OMP/PagP_B-barrel"/>
</dbReference>
<evidence type="ECO:0000256" key="1">
    <source>
        <dbReference type="ARBA" id="ARBA00022729"/>
    </source>
</evidence>
<evidence type="ECO:0000313" key="3">
    <source>
        <dbReference type="EMBL" id="WAC09776.1"/>
    </source>
</evidence>
<evidence type="ECO:0000313" key="4">
    <source>
        <dbReference type="Proteomes" id="UP001164653"/>
    </source>
</evidence>
<dbReference type="EMBL" id="CP112998">
    <property type="protein sequence ID" value="WAC09776.1"/>
    <property type="molecule type" value="Genomic_DNA"/>
</dbReference>
<dbReference type="Pfam" id="PF13505">
    <property type="entry name" value="OMP_b-brl"/>
    <property type="match status" value="1"/>
</dbReference>
<dbReference type="KEGG" id="dpf:ON006_18680"/>
<dbReference type="SUPFAM" id="SSF56925">
    <property type="entry name" value="OMPA-like"/>
    <property type="match status" value="1"/>
</dbReference>
<evidence type="ECO:0000259" key="2">
    <source>
        <dbReference type="Pfam" id="PF13505"/>
    </source>
</evidence>
<dbReference type="RefSeq" id="WP_244820890.1">
    <property type="nucleotide sequence ID" value="NZ_CP112998.1"/>
</dbReference>
<name>A0A9E8N857_9BACT</name>
<accession>A0A9E8N857</accession>
<keyword evidence="4" id="KW-1185">Reference proteome</keyword>
<organism evidence="3 4">
    <name type="scientific">Dyadobacter pollutisoli</name>
    <dbReference type="NCBI Taxonomy" id="2910158"/>
    <lineage>
        <taxon>Bacteria</taxon>
        <taxon>Pseudomonadati</taxon>
        <taxon>Bacteroidota</taxon>
        <taxon>Cytophagia</taxon>
        <taxon>Cytophagales</taxon>
        <taxon>Spirosomataceae</taxon>
        <taxon>Dyadobacter</taxon>
    </lineage>
</organism>
<proteinExistence type="predicted"/>
<feature type="domain" description="Outer membrane protein beta-barrel" evidence="2">
    <location>
        <begin position="43"/>
        <end position="227"/>
    </location>
</feature>
<keyword evidence="1" id="KW-0732">Signal</keyword>
<dbReference type="InterPro" id="IPR027385">
    <property type="entry name" value="Beta-barrel_OMP"/>
</dbReference>
<protein>
    <submittedName>
        <fullName evidence="3">Outer membrane beta-barrel protein</fullName>
    </submittedName>
</protein>
<reference evidence="3" key="1">
    <citation type="submission" date="2022-11" db="EMBL/GenBank/DDBJ databases">
        <title>Dyadobacter pollutisoli sp. nov., isolated from plastic dumped soil.</title>
        <authorList>
            <person name="Kim J.M."/>
            <person name="Kim K.R."/>
            <person name="Lee J.K."/>
            <person name="Hao L."/>
            <person name="Jeon C.O."/>
        </authorList>
    </citation>
    <scope>NUCLEOTIDE SEQUENCE</scope>
    <source>
        <strain evidence="3">U1</strain>
    </source>
</reference>
<dbReference type="AlphaFoldDB" id="A0A9E8N857"/>
<dbReference type="Gene3D" id="2.40.160.20">
    <property type="match status" value="1"/>
</dbReference>
<dbReference type="Proteomes" id="UP001164653">
    <property type="component" value="Chromosome"/>
</dbReference>